<accession>A0A4C1ZEK2</accession>
<keyword evidence="2" id="KW-1185">Reference proteome</keyword>
<name>A0A4C1ZEK2_EUMVA</name>
<evidence type="ECO:0000313" key="2">
    <source>
        <dbReference type="Proteomes" id="UP000299102"/>
    </source>
</evidence>
<reference evidence="1 2" key="1">
    <citation type="journal article" date="2019" name="Commun. Biol.">
        <title>The bagworm genome reveals a unique fibroin gene that provides high tensile strength.</title>
        <authorList>
            <person name="Kono N."/>
            <person name="Nakamura H."/>
            <person name="Ohtoshi R."/>
            <person name="Tomita M."/>
            <person name="Numata K."/>
            <person name="Arakawa K."/>
        </authorList>
    </citation>
    <scope>NUCLEOTIDE SEQUENCE [LARGE SCALE GENOMIC DNA]</scope>
</reference>
<sequence>MPCGFITIQRCRGRPPRAGALLQIALQSSLPLAPPLKTIPLVAVICDLSMGFFFTFLSPAALGRASRTVFEFLHVFSQRSTGPVFAPAVVVSFHER</sequence>
<dbReference type="EMBL" id="BGZK01001746">
    <property type="protein sequence ID" value="GBP85573.1"/>
    <property type="molecule type" value="Genomic_DNA"/>
</dbReference>
<evidence type="ECO:0000313" key="1">
    <source>
        <dbReference type="EMBL" id="GBP85573.1"/>
    </source>
</evidence>
<organism evidence="1 2">
    <name type="scientific">Eumeta variegata</name>
    <name type="common">Bagworm moth</name>
    <name type="synonym">Eumeta japonica</name>
    <dbReference type="NCBI Taxonomy" id="151549"/>
    <lineage>
        <taxon>Eukaryota</taxon>
        <taxon>Metazoa</taxon>
        <taxon>Ecdysozoa</taxon>
        <taxon>Arthropoda</taxon>
        <taxon>Hexapoda</taxon>
        <taxon>Insecta</taxon>
        <taxon>Pterygota</taxon>
        <taxon>Neoptera</taxon>
        <taxon>Endopterygota</taxon>
        <taxon>Lepidoptera</taxon>
        <taxon>Glossata</taxon>
        <taxon>Ditrysia</taxon>
        <taxon>Tineoidea</taxon>
        <taxon>Psychidae</taxon>
        <taxon>Oiketicinae</taxon>
        <taxon>Eumeta</taxon>
    </lineage>
</organism>
<comment type="caution">
    <text evidence="1">The sequence shown here is derived from an EMBL/GenBank/DDBJ whole genome shotgun (WGS) entry which is preliminary data.</text>
</comment>
<protein>
    <submittedName>
        <fullName evidence="1">Uncharacterized protein</fullName>
    </submittedName>
</protein>
<dbReference type="Proteomes" id="UP000299102">
    <property type="component" value="Unassembled WGS sequence"/>
</dbReference>
<gene>
    <name evidence="1" type="ORF">EVAR_64564_1</name>
</gene>
<proteinExistence type="predicted"/>
<dbReference type="AlphaFoldDB" id="A0A4C1ZEK2"/>